<dbReference type="STRING" id="635013.TherJR_0794"/>
<dbReference type="GO" id="GO:0005524">
    <property type="term" value="F:ATP binding"/>
    <property type="evidence" value="ECO:0007669"/>
    <property type="project" value="UniProtKB-KW"/>
</dbReference>
<dbReference type="InterPro" id="IPR017871">
    <property type="entry name" value="ABC_transporter-like_CS"/>
</dbReference>
<dbReference type="InterPro" id="IPR027417">
    <property type="entry name" value="P-loop_NTPase"/>
</dbReference>
<evidence type="ECO:0000256" key="2">
    <source>
        <dbReference type="ARBA" id="ARBA00022741"/>
    </source>
</evidence>
<keyword evidence="3" id="KW-0067">ATP-binding</keyword>
<dbReference type="PANTHER" id="PTHR42781">
    <property type="entry name" value="SPERMIDINE/PUTRESCINE IMPORT ATP-BINDING PROTEIN POTA"/>
    <property type="match status" value="1"/>
</dbReference>
<dbReference type="Pfam" id="PF08402">
    <property type="entry name" value="TOBE_2"/>
    <property type="match status" value="1"/>
</dbReference>
<dbReference type="eggNOG" id="COG3842">
    <property type="taxonomic scope" value="Bacteria"/>
</dbReference>
<dbReference type="SMART" id="SM00382">
    <property type="entry name" value="AAA"/>
    <property type="match status" value="1"/>
</dbReference>
<dbReference type="Pfam" id="PF00005">
    <property type="entry name" value="ABC_tran"/>
    <property type="match status" value="1"/>
</dbReference>
<proteinExistence type="predicted"/>
<dbReference type="GO" id="GO:0016887">
    <property type="term" value="F:ATP hydrolysis activity"/>
    <property type="evidence" value="ECO:0007669"/>
    <property type="project" value="InterPro"/>
</dbReference>
<dbReference type="PROSITE" id="PS50893">
    <property type="entry name" value="ABC_TRANSPORTER_2"/>
    <property type="match status" value="1"/>
</dbReference>
<dbReference type="InterPro" id="IPR050093">
    <property type="entry name" value="ABC_SmlMolc_Importer"/>
</dbReference>
<dbReference type="InterPro" id="IPR003593">
    <property type="entry name" value="AAA+_ATPase"/>
</dbReference>
<dbReference type="SUPFAM" id="SSF52540">
    <property type="entry name" value="P-loop containing nucleoside triphosphate hydrolases"/>
    <property type="match status" value="1"/>
</dbReference>
<feature type="domain" description="ABC transporter" evidence="4">
    <location>
        <begin position="7"/>
        <end position="238"/>
    </location>
</feature>
<organism evidence="5 6">
    <name type="scientific">Thermincola potens (strain JR)</name>
    <dbReference type="NCBI Taxonomy" id="635013"/>
    <lineage>
        <taxon>Bacteria</taxon>
        <taxon>Bacillati</taxon>
        <taxon>Bacillota</taxon>
        <taxon>Clostridia</taxon>
        <taxon>Eubacteriales</taxon>
        <taxon>Thermincolaceae</taxon>
        <taxon>Thermincola</taxon>
    </lineage>
</organism>
<dbReference type="HOGENOM" id="CLU_000604_1_1_9"/>
<accession>D5XCN5</accession>
<gene>
    <name evidence="5" type="ordered locus">TherJR_0794</name>
</gene>
<sequence length="370" mass="41134">MKQDVVLAVDNLSVVKGGREILSISRLTWHKGEFTAITGPNGAGKSTLLKALAFLEPSRGRVFFNGEHIAGSDKILRARRRMAMVFQDPLLLRGTAMENVAIGLKIRGVRGRQRRQQARYWLDKLNIAHLADRDVRTLSGGEAQRVSIARAMALEPDVLFLDEPFTYLDMPTKAALISELKDLLTETGTTTLMVSHDLTDMPFLADRIIVVMDGSVKQVGPVEEVLVRPKSRQVAQFLGVENIWPGFLRQGADGNWLFSIEKTNCVLTAERGKGRNLTGPEIFTAACIRPEYVLTCPETSVELNAPNVFRGVIRAVFPLGYYYRFKIDVGFNLSALASVTQFPRLPRQGDTVSVFLPPEKIHIFDPVVTN</sequence>
<dbReference type="EMBL" id="CP002028">
    <property type="protein sequence ID" value="ADG81661.1"/>
    <property type="molecule type" value="Genomic_DNA"/>
</dbReference>
<dbReference type="KEGG" id="tjr:TherJR_0794"/>
<evidence type="ECO:0000313" key="5">
    <source>
        <dbReference type="EMBL" id="ADG81661.1"/>
    </source>
</evidence>
<dbReference type="SUPFAM" id="SSF50331">
    <property type="entry name" value="MOP-like"/>
    <property type="match status" value="1"/>
</dbReference>
<dbReference type="Proteomes" id="UP000002377">
    <property type="component" value="Chromosome"/>
</dbReference>
<dbReference type="AlphaFoldDB" id="D5XCN5"/>
<reference evidence="5 6" key="1">
    <citation type="submission" date="2010-05" db="EMBL/GenBank/DDBJ databases">
        <title>Complete sequence of Thermincola sp. JR.</title>
        <authorList>
            <consortium name="US DOE Joint Genome Institute"/>
            <person name="Lucas S."/>
            <person name="Copeland A."/>
            <person name="Lapidus A."/>
            <person name="Cheng J.-F."/>
            <person name="Bruce D."/>
            <person name="Goodwin L."/>
            <person name="Pitluck S."/>
            <person name="Chertkov O."/>
            <person name="Detter J.C."/>
            <person name="Han C."/>
            <person name="Tapia R."/>
            <person name="Land M."/>
            <person name="Hauser L."/>
            <person name="Kyrpides N."/>
            <person name="Mikhailova N."/>
            <person name="Hazen T.C."/>
            <person name="Woyke T."/>
        </authorList>
    </citation>
    <scope>NUCLEOTIDE SEQUENCE [LARGE SCALE GENOMIC DNA]</scope>
    <source>
        <strain evidence="5 6">JR</strain>
    </source>
</reference>
<dbReference type="PANTHER" id="PTHR42781:SF4">
    <property type="entry name" value="SPERMIDINE_PUTRESCINE IMPORT ATP-BINDING PROTEIN POTA"/>
    <property type="match status" value="1"/>
</dbReference>
<dbReference type="Gene3D" id="3.40.50.300">
    <property type="entry name" value="P-loop containing nucleotide triphosphate hydrolases"/>
    <property type="match status" value="1"/>
</dbReference>
<dbReference type="InterPro" id="IPR013611">
    <property type="entry name" value="Transp-assoc_OB_typ2"/>
</dbReference>
<keyword evidence="6" id="KW-1185">Reference proteome</keyword>
<dbReference type="PROSITE" id="PS00211">
    <property type="entry name" value="ABC_TRANSPORTER_1"/>
    <property type="match status" value="1"/>
</dbReference>
<evidence type="ECO:0000313" key="6">
    <source>
        <dbReference type="Proteomes" id="UP000002377"/>
    </source>
</evidence>
<dbReference type="InterPro" id="IPR003439">
    <property type="entry name" value="ABC_transporter-like_ATP-bd"/>
</dbReference>
<dbReference type="RefSeq" id="WP_013119682.1">
    <property type="nucleotide sequence ID" value="NC_014152.1"/>
</dbReference>
<dbReference type="GO" id="GO:0022857">
    <property type="term" value="F:transmembrane transporter activity"/>
    <property type="evidence" value="ECO:0007669"/>
    <property type="project" value="InterPro"/>
</dbReference>
<evidence type="ECO:0000259" key="4">
    <source>
        <dbReference type="PROSITE" id="PS50893"/>
    </source>
</evidence>
<evidence type="ECO:0000256" key="1">
    <source>
        <dbReference type="ARBA" id="ARBA00022448"/>
    </source>
</evidence>
<evidence type="ECO:0000256" key="3">
    <source>
        <dbReference type="ARBA" id="ARBA00022840"/>
    </source>
</evidence>
<protein>
    <submittedName>
        <fullName evidence="5">ABC transporter related protein</fullName>
    </submittedName>
</protein>
<dbReference type="OrthoDB" id="9780431at2"/>
<dbReference type="GO" id="GO:0043190">
    <property type="term" value="C:ATP-binding cassette (ABC) transporter complex"/>
    <property type="evidence" value="ECO:0007669"/>
    <property type="project" value="InterPro"/>
</dbReference>
<keyword evidence="2" id="KW-0547">Nucleotide-binding</keyword>
<keyword evidence="1" id="KW-0813">Transport</keyword>
<name>D5XCN5_THEPJ</name>
<dbReference type="InterPro" id="IPR008995">
    <property type="entry name" value="Mo/tungstate-bd_C_term_dom"/>
</dbReference>